<evidence type="ECO:0000256" key="1">
    <source>
        <dbReference type="SAM" id="MobiDB-lite"/>
    </source>
</evidence>
<feature type="compositionally biased region" description="Basic and acidic residues" evidence="1">
    <location>
        <begin position="17"/>
        <end position="44"/>
    </location>
</feature>
<proteinExistence type="predicted"/>
<feature type="compositionally biased region" description="Acidic residues" evidence="1">
    <location>
        <begin position="47"/>
        <end position="56"/>
    </location>
</feature>
<evidence type="ECO:0000313" key="2">
    <source>
        <dbReference type="EMBL" id="KAK8845562.1"/>
    </source>
</evidence>
<organism evidence="2 3">
    <name type="scientific">Kwoniella newhampshirensis</name>
    <dbReference type="NCBI Taxonomy" id="1651941"/>
    <lineage>
        <taxon>Eukaryota</taxon>
        <taxon>Fungi</taxon>
        <taxon>Dikarya</taxon>
        <taxon>Basidiomycota</taxon>
        <taxon>Agaricomycotina</taxon>
        <taxon>Tremellomycetes</taxon>
        <taxon>Tremellales</taxon>
        <taxon>Cryptococcaceae</taxon>
        <taxon>Kwoniella</taxon>
    </lineage>
</organism>
<sequence length="181" mass="19930">MISRPQFMPSKRSTLPHLDDYSDKMVEKKVKVEQADHSVSHEMQVESGDEVESDDTNSEHFMSRPPSPARPSLAERLEEYHKRVGAPATPDNGSASSTGANQQPAGNPNLNQPPSDSFIPNGVVSKKARLAQAIFQLGLETASKADLEIVTGLTKPQQRQMLRKDGRGSLYNAFIQFTNNL</sequence>
<feature type="compositionally biased region" description="Polar residues" evidence="1">
    <location>
        <begin position="91"/>
        <end position="115"/>
    </location>
</feature>
<dbReference type="EMBL" id="JBCAWK010000012">
    <property type="protein sequence ID" value="KAK8845562.1"/>
    <property type="molecule type" value="Genomic_DNA"/>
</dbReference>
<name>A0AAW0YUY0_9TREE</name>
<comment type="caution">
    <text evidence="2">The sequence shown here is derived from an EMBL/GenBank/DDBJ whole genome shotgun (WGS) entry which is preliminary data.</text>
</comment>
<gene>
    <name evidence="2" type="ORF">IAR55_006277</name>
</gene>
<accession>A0AAW0YUY0</accession>
<feature type="region of interest" description="Disordered" evidence="1">
    <location>
        <begin position="1"/>
        <end position="121"/>
    </location>
</feature>
<protein>
    <submittedName>
        <fullName evidence="2">Uncharacterized protein</fullName>
    </submittedName>
</protein>
<dbReference type="KEGG" id="kne:92183535"/>
<evidence type="ECO:0000313" key="3">
    <source>
        <dbReference type="Proteomes" id="UP001388673"/>
    </source>
</evidence>
<dbReference type="AlphaFoldDB" id="A0AAW0YUY0"/>
<keyword evidence="3" id="KW-1185">Reference proteome</keyword>
<dbReference type="RefSeq" id="XP_066800370.1">
    <property type="nucleotide sequence ID" value="XM_066949362.1"/>
</dbReference>
<dbReference type="GeneID" id="92183535"/>
<reference evidence="2 3" key="1">
    <citation type="journal article" date="2024" name="bioRxiv">
        <title>Comparative genomics of Cryptococcus and Kwoniella reveals pathogenesis evolution and contrasting karyotype dynamics via intercentromeric recombination or chromosome fusion.</title>
        <authorList>
            <person name="Coelho M.A."/>
            <person name="David-Palma M."/>
            <person name="Shea T."/>
            <person name="Bowers K."/>
            <person name="McGinley-Smith S."/>
            <person name="Mohammad A.W."/>
            <person name="Gnirke A."/>
            <person name="Yurkov A.M."/>
            <person name="Nowrousian M."/>
            <person name="Sun S."/>
            <person name="Cuomo C.A."/>
            <person name="Heitman J."/>
        </authorList>
    </citation>
    <scope>NUCLEOTIDE SEQUENCE [LARGE SCALE GENOMIC DNA]</scope>
    <source>
        <strain evidence="2 3">CBS 13917</strain>
    </source>
</reference>
<dbReference type="Proteomes" id="UP001388673">
    <property type="component" value="Unassembled WGS sequence"/>
</dbReference>
<feature type="compositionally biased region" description="Basic and acidic residues" evidence="1">
    <location>
        <begin position="73"/>
        <end position="82"/>
    </location>
</feature>